<sequence length="230" mass="26281">LQEEKIPVLGIKTDLLTFDSIDTLSNELELKEGIKGTMAAIMERYGKGVMLFDQIDALSFSMAKNRRAMNAYFILISQLSLIKELRIILSCRTFDLKYDPVLRSFENKYTVNVEDLNDKQVNRVLSELGIQRQQIPEKLLSLLKVPLHLEAFCKIYKPHINLALLNTLQDLYNELWNQKIFGILNNSLQKDVIKAIETTVEKMDSAKALTVPFALLDRNSKGRSCLLSQS</sequence>
<gene>
    <name evidence="1" type="ORF">S03H2_62980</name>
</gene>
<dbReference type="AlphaFoldDB" id="X1JIB1"/>
<feature type="non-terminal residue" evidence="1">
    <location>
        <position position="230"/>
    </location>
</feature>
<evidence type="ECO:0008006" key="2">
    <source>
        <dbReference type="Google" id="ProtNLM"/>
    </source>
</evidence>
<dbReference type="EMBL" id="BARU01040772">
    <property type="protein sequence ID" value="GAH81250.1"/>
    <property type="molecule type" value="Genomic_DNA"/>
</dbReference>
<proteinExistence type="predicted"/>
<reference evidence="1" key="1">
    <citation type="journal article" date="2014" name="Front. Microbiol.">
        <title>High frequency of phylogenetically diverse reductive dehalogenase-homologous genes in deep subseafloor sedimentary metagenomes.</title>
        <authorList>
            <person name="Kawai M."/>
            <person name="Futagami T."/>
            <person name="Toyoda A."/>
            <person name="Takaki Y."/>
            <person name="Nishi S."/>
            <person name="Hori S."/>
            <person name="Arai W."/>
            <person name="Tsubouchi T."/>
            <person name="Morono Y."/>
            <person name="Uchiyama I."/>
            <person name="Ito T."/>
            <person name="Fujiyama A."/>
            <person name="Inagaki F."/>
            <person name="Takami H."/>
        </authorList>
    </citation>
    <scope>NUCLEOTIDE SEQUENCE</scope>
    <source>
        <strain evidence="1">Expedition CK06-06</strain>
    </source>
</reference>
<evidence type="ECO:0000313" key="1">
    <source>
        <dbReference type="EMBL" id="GAH81250.1"/>
    </source>
</evidence>
<accession>X1JIB1</accession>
<protein>
    <recommendedName>
        <fullName evidence="2">ATPase AAA-type core domain-containing protein</fullName>
    </recommendedName>
</protein>
<comment type="caution">
    <text evidence="1">The sequence shown here is derived from an EMBL/GenBank/DDBJ whole genome shotgun (WGS) entry which is preliminary data.</text>
</comment>
<name>X1JIB1_9ZZZZ</name>
<organism evidence="1">
    <name type="scientific">marine sediment metagenome</name>
    <dbReference type="NCBI Taxonomy" id="412755"/>
    <lineage>
        <taxon>unclassified sequences</taxon>
        <taxon>metagenomes</taxon>
        <taxon>ecological metagenomes</taxon>
    </lineage>
</organism>
<feature type="non-terminal residue" evidence="1">
    <location>
        <position position="1"/>
    </location>
</feature>